<name>A0A1H3AA15_9FLAO</name>
<dbReference type="PANTHER" id="PTHR36113:SF6">
    <property type="entry name" value="FOSFOMYCIN RESISTANCE PROTEIN FOSX"/>
    <property type="match status" value="1"/>
</dbReference>
<protein>
    <submittedName>
        <fullName evidence="3">Glyoxylase I family protein</fullName>
    </submittedName>
</protein>
<dbReference type="InterPro" id="IPR029068">
    <property type="entry name" value="Glyas_Bleomycin-R_OHBP_Dase"/>
</dbReference>
<accession>A0A1H3AA15</accession>
<keyword evidence="4" id="KW-1185">Reference proteome</keyword>
<dbReference type="AlphaFoldDB" id="A0A1H3AA15"/>
<evidence type="ECO:0000256" key="1">
    <source>
        <dbReference type="ARBA" id="ARBA00022723"/>
    </source>
</evidence>
<dbReference type="CDD" id="cd08352">
    <property type="entry name" value="VOC_Bs_YwkD_like"/>
    <property type="match status" value="1"/>
</dbReference>
<sequence>MLQLNKVHHIAIICSDYSRSKRFYTEILGLTILQEIYREERDSYKLDLALNGDYIVELFSFPNPSERPSRPEACGLRHLAFEVNDIEKTRDFLVQKDIASEEIRKDEFTSKRFFFIADPDGLPLEFYEI</sequence>
<reference evidence="4" key="1">
    <citation type="submission" date="2016-10" db="EMBL/GenBank/DDBJ databases">
        <authorList>
            <person name="Varghese N."/>
            <person name="Submissions S."/>
        </authorList>
    </citation>
    <scope>NUCLEOTIDE SEQUENCE [LARGE SCALE GENOMIC DNA]</scope>
    <source>
        <strain evidence="4">DSM 15718</strain>
    </source>
</reference>
<proteinExistence type="predicted"/>
<dbReference type="NCBIfam" id="NF008551">
    <property type="entry name" value="PRK11478.1"/>
    <property type="match status" value="1"/>
</dbReference>
<dbReference type="Pfam" id="PF00903">
    <property type="entry name" value="Glyoxalase"/>
    <property type="match status" value="1"/>
</dbReference>
<dbReference type="InterPro" id="IPR004360">
    <property type="entry name" value="Glyas_Fos-R_dOase_dom"/>
</dbReference>
<organism evidence="3 4">
    <name type="scientific">Flavobacterium degerlachei</name>
    <dbReference type="NCBI Taxonomy" id="229203"/>
    <lineage>
        <taxon>Bacteria</taxon>
        <taxon>Pseudomonadati</taxon>
        <taxon>Bacteroidota</taxon>
        <taxon>Flavobacteriia</taxon>
        <taxon>Flavobacteriales</taxon>
        <taxon>Flavobacteriaceae</taxon>
        <taxon>Flavobacterium</taxon>
    </lineage>
</organism>
<dbReference type="OrthoDB" id="9795618at2"/>
<dbReference type="InterPro" id="IPR051332">
    <property type="entry name" value="Fosfomycin_Res_Enzymes"/>
</dbReference>
<dbReference type="SUPFAM" id="SSF54593">
    <property type="entry name" value="Glyoxalase/Bleomycin resistance protein/Dihydroxybiphenyl dioxygenase"/>
    <property type="match status" value="1"/>
</dbReference>
<dbReference type="PROSITE" id="PS51819">
    <property type="entry name" value="VOC"/>
    <property type="match status" value="1"/>
</dbReference>
<evidence type="ECO:0000313" key="3">
    <source>
        <dbReference type="EMBL" id="SDX26301.1"/>
    </source>
</evidence>
<keyword evidence="1" id="KW-0479">Metal-binding</keyword>
<dbReference type="EMBL" id="FNMV01000008">
    <property type="protein sequence ID" value="SDX26301.1"/>
    <property type="molecule type" value="Genomic_DNA"/>
</dbReference>
<dbReference type="STRING" id="229203.SAMN05444338_108160"/>
<feature type="domain" description="VOC" evidence="2">
    <location>
        <begin position="6"/>
        <end position="129"/>
    </location>
</feature>
<dbReference type="GO" id="GO:0046872">
    <property type="term" value="F:metal ion binding"/>
    <property type="evidence" value="ECO:0007669"/>
    <property type="project" value="UniProtKB-KW"/>
</dbReference>
<dbReference type="Gene3D" id="3.10.180.10">
    <property type="entry name" value="2,3-Dihydroxybiphenyl 1,2-Dioxygenase, domain 1"/>
    <property type="match status" value="1"/>
</dbReference>
<dbReference type="Proteomes" id="UP000198569">
    <property type="component" value="Unassembled WGS sequence"/>
</dbReference>
<evidence type="ECO:0000313" key="4">
    <source>
        <dbReference type="Proteomes" id="UP000198569"/>
    </source>
</evidence>
<gene>
    <name evidence="3" type="ORF">SAMN05444338_108160</name>
</gene>
<evidence type="ECO:0000259" key="2">
    <source>
        <dbReference type="PROSITE" id="PS51819"/>
    </source>
</evidence>
<dbReference type="InterPro" id="IPR037523">
    <property type="entry name" value="VOC_core"/>
</dbReference>
<dbReference type="PANTHER" id="PTHR36113">
    <property type="entry name" value="LYASE, PUTATIVE-RELATED-RELATED"/>
    <property type="match status" value="1"/>
</dbReference>
<dbReference type="InterPro" id="IPR037478">
    <property type="entry name" value="YwkD-like_dom"/>
</dbReference>
<dbReference type="RefSeq" id="WP_091432469.1">
    <property type="nucleotide sequence ID" value="NZ_FNMV01000008.1"/>
</dbReference>